<accession>A0A1V3U3F2</accession>
<gene>
    <name evidence="2" type="ORF">BMF97_06530</name>
</gene>
<evidence type="ECO:0008006" key="4">
    <source>
        <dbReference type="Google" id="ProtNLM"/>
    </source>
</evidence>
<comment type="caution">
    <text evidence="2">The sequence shown here is derived from an EMBL/GenBank/DDBJ whole genome shotgun (WGS) entry which is preliminary data.</text>
</comment>
<keyword evidence="3" id="KW-1185">Reference proteome</keyword>
<dbReference type="EMBL" id="MPOG01000008">
    <property type="protein sequence ID" value="OOH96405.1"/>
    <property type="molecule type" value="Genomic_DNA"/>
</dbReference>
<dbReference type="eggNOG" id="ENOG503111Z">
    <property type="taxonomic scope" value="Bacteria"/>
</dbReference>
<proteinExistence type="predicted"/>
<dbReference type="OrthoDB" id="1451360at2"/>
<evidence type="ECO:0000313" key="2">
    <source>
        <dbReference type="EMBL" id="OOH96405.1"/>
    </source>
</evidence>
<evidence type="ECO:0000256" key="1">
    <source>
        <dbReference type="SAM" id="SignalP"/>
    </source>
</evidence>
<dbReference type="KEGG" id="emg:BBD33_13285"/>
<name>A0A1V3U3F2_ELIME</name>
<protein>
    <recommendedName>
        <fullName evidence="4">Lipoprotein</fullName>
    </recommendedName>
</protein>
<dbReference type="Proteomes" id="UP000188947">
    <property type="component" value="Unassembled WGS sequence"/>
</dbReference>
<keyword evidence="1" id="KW-0732">Signal</keyword>
<reference evidence="2 3" key="1">
    <citation type="submission" date="2016-11" db="EMBL/GenBank/DDBJ databases">
        <title>Genome sequence and comparative genomic analysis of clinical strain Elizabethkingia meningoseptica 61421 PRCM.</title>
        <authorList>
            <person name="Wang M."/>
            <person name="Hu S."/>
            <person name="Cao L."/>
            <person name="Jiang T."/>
            <person name="Zhou Y."/>
            <person name="Ming D."/>
        </authorList>
    </citation>
    <scope>NUCLEOTIDE SEQUENCE [LARGE SCALE GENOMIC DNA]</scope>
    <source>
        <strain evidence="2 3">61421 PRCM</strain>
    </source>
</reference>
<feature type="signal peptide" evidence="1">
    <location>
        <begin position="1"/>
        <end position="19"/>
    </location>
</feature>
<dbReference type="AlphaFoldDB" id="A0A1V3U3F2"/>
<feature type="chain" id="PRO_5010709395" description="Lipoprotein" evidence="1">
    <location>
        <begin position="20"/>
        <end position="141"/>
    </location>
</feature>
<sequence length="141" mass="16041">MRVSFKIMLSLVFFVMVTACINPRPTQKEMLLQVKKNELSYKGKDLSELLKKLPGMKTLSVFKDFPQRGTTSLSIAFLKDKEYHDQVNKNKKPSNVIVYTKPNPDKPVEISDQTASEDLNMKEALLKYGNLKIVAVHVVNP</sequence>
<evidence type="ECO:0000313" key="3">
    <source>
        <dbReference type="Proteomes" id="UP000188947"/>
    </source>
</evidence>
<dbReference type="PROSITE" id="PS51257">
    <property type="entry name" value="PROKAR_LIPOPROTEIN"/>
    <property type="match status" value="1"/>
</dbReference>
<organism evidence="2 3">
    <name type="scientific">Elizabethkingia meningoseptica</name>
    <name type="common">Chryseobacterium meningosepticum</name>
    <dbReference type="NCBI Taxonomy" id="238"/>
    <lineage>
        <taxon>Bacteria</taxon>
        <taxon>Pseudomonadati</taxon>
        <taxon>Bacteroidota</taxon>
        <taxon>Flavobacteriia</taxon>
        <taxon>Flavobacteriales</taxon>
        <taxon>Weeksellaceae</taxon>
        <taxon>Elizabethkingia</taxon>
    </lineage>
</organism>
<dbReference type="STRING" id="238.BBD35_15580"/>